<dbReference type="HOGENOM" id="CLU_335329_0_0_1"/>
<reference evidence="5" key="1">
    <citation type="journal article" date="2013" name="Genome Biol.">
        <title>Draft genome of the mountain pine beetle, Dendroctonus ponderosae Hopkins, a major forest pest.</title>
        <authorList>
            <person name="Keeling C.I."/>
            <person name="Yuen M.M."/>
            <person name="Liao N.Y."/>
            <person name="Docking T.R."/>
            <person name="Chan S.K."/>
            <person name="Taylor G.A."/>
            <person name="Palmquist D.L."/>
            <person name="Jackman S.D."/>
            <person name="Nguyen A."/>
            <person name="Li M."/>
            <person name="Henderson H."/>
            <person name="Janes J.K."/>
            <person name="Zhao Y."/>
            <person name="Pandoh P."/>
            <person name="Moore R."/>
            <person name="Sperling F.A."/>
            <person name="Huber D.P."/>
            <person name="Birol I."/>
            <person name="Jones S.J."/>
            <person name="Bohlmann J."/>
        </authorList>
    </citation>
    <scope>NUCLEOTIDE SEQUENCE</scope>
</reference>
<dbReference type="InterPro" id="IPR031325">
    <property type="entry name" value="RHS_repeat"/>
</dbReference>
<keyword evidence="1" id="KW-0245">EGF-like domain</keyword>
<dbReference type="InterPro" id="IPR051216">
    <property type="entry name" value="Teneurin"/>
</dbReference>
<proteinExistence type="predicted"/>
<dbReference type="AlphaFoldDB" id="N6UP85"/>
<protein>
    <recommendedName>
        <fullName evidence="4">Teneurin-like YD-shell domain-containing protein</fullName>
    </recommendedName>
</protein>
<evidence type="ECO:0000256" key="3">
    <source>
        <dbReference type="ARBA" id="ARBA00023157"/>
    </source>
</evidence>
<sequence>MSSNEGLEVSVSQPPTILNINGKPNKQVILIDGAEITKAITLTNSTVALKTAAESKLEICAIERHPLLEAYLPIEAELLPVWSKQTTTFGEYLINTISTTLSLVGDVRNPQQILSREIHVNHSKVLGIEFDQFTSKETFFDYEKMPLLTVTYDPAGLPLTYTPYNGADVLNITYDSFNRMDGWKWGDSQLKFSYDRHGLLSELTSPQDGIQIFTYDETNMLTKITLASQRNFLLTYDDNGGIIRVVYTPPGSTRSYLQHFSNSGKLLQTVFPEGVRIVYRYYDSGKLKEVVHGDGKMLYTYSDTTGLPNQVSHVEKDLEYQWDYQFASGLLMEERINFGAKTGLSNAKFTYEYDNNYRLVNLQGRIGGQNLPLYNLAYNFKTGSAEQIGPFKIIKLKANETQVYDGTALFSSVQNSRFLESRVALTIHGMEVFRMEFSHDLHGRISQTRTYTKNVGVNTYTNIKNYTWDCDGQLLGVEAQEPWGFRYDDNGNMLSLTYRGNTIPMEYNSMDRIIKFGEGQYKYDSRGLVVQNAREEKFHYNSKGLLTRATKRGRFDVRYFYDHLDRLLVRKDNFGNVTQFFYNNDQAPREVSQIYSPRDGKLMSLVYDNRGHLIYAQVYRHKYYIATDQCGTPVMIFNQYGEAIREIMRSPYGHIVYDSNPYLYLPIDFCGGILDQVTSLVHMPNGKVYDPLIGQWMSPLWENVLERVATPTQMHLYRFNGNDPINMGVDREIPKDHIDWLNKIGVNLKSLAPQLFMNNLPGGPMPPSLSDKFSWKPDEIIASQLTTSERATEAESGFLAHINIRRMGNAKQLSVYSKSALKTDVIDLVPKKIGASSDPPFGRGKFFYEEA</sequence>
<gene>
    <name evidence="5" type="ORF">YQE_01083</name>
</gene>
<dbReference type="Pfam" id="PF05593">
    <property type="entry name" value="RHS_repeat"/>
    <property type="match status" value="1"/>
</dbReference>
<organism evidence="5">
    <name type="scientific">Dendroctonus ponderosae</name>
    <name type="common">Mountain pine beetle</name>
    <dbReference type="NCBI Taxonomy" id="77166"/>
    <lineage>
        <taxon>Eukaryota</taxon>
        <taxon>Metazoa</taxon>
        <taxon>Ecdysozoa</taxon>
        <taxon>Arthropoda</taxon>
        <taxon>Hexapoda</taxon>
        <taxon>Insecta</taxon>
        <taxon>Pterygota</taxon>
        <taxon>Neoptera</taxon>
        <taxon>Endopterygota</taxon>
        <taxon>Coleoptera</taxon>
        <taxon>Polyphaga</taxon>
        <taxon>Cucujiformia</taxon>
        <taxon>Curculionidae</taxon>
        <taxon>Scolytinae</taxon>
        <taxon>Dendroctonus</taxon>
    </lineage>
</organism>
<dbReference type="InterPro" id="IPR056823">
    <property type="entry name" value="TEN-like_YD-shell"/>
</dbReference>
<dbReference type="Gene3D" id="2.180.10.10">
    <property type="entry name" value="RHS repeat-associated core"/>
    <property type="match status" value="2"/>
</dbReference>
<dbReference type="PANTHER" id="PTHR11219:SF69">
    <property type="entry name" value="TENEURIN-A"/>
    <property type="match status" value="1"/>
</dbReference>
<dbReference type="Pfam" id="PF25023">
    <property type="entry name" value="TEN_YD-shell"/>
    <property type="match status" value="1"/>
</dbReference>
<name>N6UP85_DENPD</name>
<dbReference type="OMA" id="PQWENIV"/>
<dbReference type="PANTHER" id="PTHR11219">
    <property type="entry name" value="TENEURIN AND N-ACETYLGLUCOSAMINE-1-PHOSPHODIESTER ALPHA-N-ACETYLGLUCOSAMINIDASE"/>
    <property type="match status" value="1"/>
</dbReference>
<feature type="non-terminal residue" evidence="5">
    <location>
        <position position="1"/>
    </location>
</feature>
<dbReference type="GO" id="GO:0008045">
    <property type="term" value="P:motor neuron axon guidance"/>
    <property type="evidence" value="ECO:0007669"/>
    <property type="project" value="TreeGrafter"/>
</dbReference>
<evidence type="ECO:0000259" key="4">
    <source>
        <dbReference type="Pfam" id="PF25023"/>
    </source>
</evidence>
<evidence type="ECO:0000256" key="1">
    <source>
        <dbReference type="ARBA" id="ARBA00022536"/>
    </source>
</evidence>
<evidence type="ECO:0000256" key="2">
    <source>
        <dbReference type="ARBA" id="ARBA00022737"/>
    </source>
</evidence>
<dbReference type="EMBL" id="KB738567">
    <property type="protein sequence ID" value="ENN82546.1"/>
    <property type="molecule type" value="Genomic_DNA"/>
</dbReference>
<dbReference type="OrthoDB" id="442731at2759"/>
<accession>N6UP85</accession>
<feature type="domain" description="Teneurin-like YD-shell" evidence="4">
    <location>
        <begin position="241"/>
        <end position="725"/>
    </location>
</feature>
<keyword evidence="3" id="KW-1015">Disulfide bond</keyword>
<evidence type="ECO:0000313" key="5">
    <source>
        <dbReference type="EMBL" id="ENN82546.1"/>
    </source>
</evidence>
<keyword evidence="2" id="KW-0677">Repeat</keyword>